<dbReference type="GO" id="GO:0005737">
    <property type="term" value="C:cytoplasm"/>
    <property type="evidence" value="ECO:0007669"/>
    <property type="project" value="TreeGrafter"/>
</dbReference>
<dbReference type="RefSeq" id="WP_174629328.1">
    <property type="nucleotide sequence ID" value="NZ_CP049074.1"/>
</dbReference>
<dbReference type="EMBL" id="CP049074">
    <property type="protein sequence ID" value="QKQ99435.1"/>
    <property type="molecule type" value="Genomic_DNA"/>
</dbReference>
<proteinExistence type="predicted"/>
<gene>
    <name evidence="1" type="ORF">GWK48_02645</name>
</gene>
<sequence length="297" mass="31678">MRVFSDQDLIAALTPATAVEAMREAFSLLKKGEAEIPPRAVLTVNGNWWGVMPCKTKYAFTVKVVAVIPENRARGLPAVNGSVLVMSPETAEPLALVPGSTLTAIRTAATSVLSTELAVGRRVETLGVIGGGMEAEFHVRTALGYLSVGRVLISARKSHVELAKKVGGEAVDLEYLLRNSDVIFSTTSSTTPVVKGALLKDGFHVVSIGAHTPEARELDDDVVRRAKTFVADSLDAVSRESGDFIEPKAKGLLQGKEVTELGEVLERGSIVRPSIFKSVGVAVQDNLASYYALKYSD</sequence>
<dbReference type="Gene3D" id="3.30.1780.10">
    <property type="entry name" value="ornithine cyclodeaminase, domain 1"/>
    <property type="match status" value="1"/>
</dbReference>
<protein>
    <submittedName>
        <fullName evidence="1">Ornithine cyclodeaminase family protein</fullName>
    </submittedName>
</protein>
<evidence type="ECO:0000313" key="2">
    <source>
        <dbReference type="Proteomes" id="UP000509301"/>
    </source>
</evidence>
<accession>A0A6N0NRQ1</accession>
<reference evidence="1 2" key="1">
    <citation type="submission" date="2020-02" db="EMBL/GenBank/DDBJ databases">
        <title>Comparative genome analysis reveals the metabolism and evolution of the thermophilic archaeal genus Metallosphaera.</title>
        <authorList>
            <person name="Jiang C."/>
        </authorList>
    </citation>
    <scope>NUCLEOTIDE SEQUENCE [LARGE SCALE GENOMIC DNA]</scope>
    <source>
        <strain evidence="1 2">Ric-A</strain>
    </source>
</reference>
<dbReference type="PANTHER" id="PTHR13812">
    <property type="entry name" value="KETIMINE REDUCTASE MU-CRYSTALLIN"/>
    <property type="match status" value="1"/>
</dbReference>
<name>A0A6N0NRQ1_9CREN</name>
<dbReference type="Proteomes" id="UP000509301">
    <property type="component" value="Chromosome"/>
</dbReference>
<dbReference type="InterPro" id="IPR003462">
    <property type="entry name" value="ODC_Mu_crystall"/>
</dbReference>
<dbReference type="OrthoDB" id="21421at2157"/>
<dbReference type="PANTHER" id="PTHR13812:SF19">
    <property type="entry name" value="KETIMINE REDUCTASE MU-CRYSTALLIN"/>
    <property type="match status" value="1"/>
</dbReference>
<dbReference type="PIRSF" id="PIRSF001439">
    <property type="entry name" value="CryM"/>
    <property type="match status" value="1"/>
</dbReference>
<dbReference type="Pfam" id="PF02423">
    <property type="entry name" value="OCD_Mu_crystall"/>
    <property type="match status" value="1"/>
</dbReference>
<dbReference type="InterPro" id="IPR023401">
    <property type="entry name" value="ODC_N"/>
</dbReference>
<dbReference type="SUPFAM" id="SSF51735">
    <property type="entry name" value="NAD(P)-binding Rossmann-fold domains"/>
    <property type="match status" value="1"/>
</dbReference>
<dbReference type="InterPro" id="IPR036291">
    <property type="entry name" value="NAD(P)-bd_dom_sf"/>
</dbReference>
<dbReference type="KEGG" id="mten:GWK48_02645"/>
<evidence type="ECO:0000313" key="1">
    <source>
        <dbReference type="EMBL" id="QKQ99435.1"/>
    </source>
</evidence>
<organism evidence="1 2">
    <name type="scientific">Metallosphaera tengchongensis</name>
    <dbReference type="NCBI Taxonomy" id="1532350"/>
    <lineage>
        <taxon>Archaea</taxon>
        <taxon>Thermoproteota</taxon>
        <taxon>Thermoprotei</taxon>
        <taxon>Sulfolobales</taxon>
        <taxon>Sulfolobaceae</taxon>
        <taxon>Metallosphaera</taxon>
    </lineage>
</organism>
<dbReference type="Gene3D" id="3.40.50.720">
    <property type="entry name" value="NAD(P)-binding Rossmann-like Domain"/>
    <property type="match status" value="1"/>
</dbReference>
<keyword evidence="2" id="KW-1185">Reference proteome</keyword>
<dbReference type="GeneID" id="55640811"/>
<dbReference type="AlphaFoldDB" id="A0A6N0NRQ1"/>